<evidence type="ECO:0000313" key="4">
    <source>
        <dbReference type="Proteomes" id="UP000076552"/>
    </source>
</evidence>
<dbReference type="Proteomes" id="UP000076552">
    <property type="component" value="Unassembled WGS sequence"/>
</dbReference>
<accession>A0A161VWV9</accession>
<protein>
    <submittedName>
        <fullName evidence="3">FkbM family methyltransferase</fullName>
    </submittedName>
</protein>
<feature type="non-terminal residue" evidence="3">
    <location>
        <position position="1"/>
    </location>
</feature>
<keyword evidence="3" id="KW-0808">Transferase</keyword>
<dbReference type="PANTHER" id="PTHR44843">
    <property type="entry name" value="METHYLTRANSFERASE"/>
    <property type="match status" value="1"/>
</dbReference>
<keyword evidence="1" id="KW-0472">Membrane</keyword>
<dbReference type="Gene3D" id="3.40.50.150">
    <property type="entry name" value="Vaccinia Virus protein VP39"/>
    <property type="match status" value="1"/>
</dbReference>
<dbReference type="InterPro" id="IPR029063">
    <property type="entry name" value="SAM-dependent_MTases_sf"/>
</dbReference>
<name>A0A161VWV9_9PEZI</name>
<dbReference type="EMBL" id="LFIV01000004">
    <property type="protein sequence ID" value="KZL77935.1"/>
    <property type="molecule type" value="Genomic_DNA"/>
</dbReference>
<feature type="domain" description="Methyltransferase FkbM" evidence="2">
    <location>
        <begin position="107"/>
        <end position="240"/>
    </location>
</feature>
<dbReference type="AlphaFoldDB" id="A0A161VWV9"/>
<dbReference type="GO" id="GO:0032259">
    <property type="term" value="P:methylation"/>
    <property type="evidence" value="ECO:0007669"/>
    <property type="project" value="UniProtKB-KW"/>
</dbReference>
<dbReference type="GO" id="GO:0008168">
    <property type="term" value="F:methyltransferase activity"/>
    <property type="evidence" value="ECO:0007669"/>
    <property type="project" value="UniProtKB-KW"/>
</dbReference>
<dbReference type="Pfam" id="PF05050">
    <property type="entry name" value="Methyltransf_21"/>
    <property type="match status" value="1"/>
</dbReference>
<evidence type="ECO:0000256" key="1">
    <source>
        <dbReference type="SAM" id="Phobius"/>
    </source>
</evidence>
<feature type="transmembrane region" description="Helical" evidence="1">
    <location>
        <begin position="18"/>
        <end position="39"/>
    </location>
</feature>
<keyword evidence="1" id="KW-0812">Transmembrane</keyword>
<keyword evidence="3" id="KW-0489">Methyltransferase</keyword>
<dbReference type="PANTHER" id="PTHR44843:SF14">
    <property type="entry name" value="METHYLTRANSFERASE TYPE 11 DOMAIN-CONTAINING PROTEIN"/>
    <property type="match status" value="1"/>
</dbReference>
<sequence>LIPPGTNVNETMAINKNIVFLCAVTLPAAFLLAATFHDINLLSNGVSKLYMGASAAVSAPDPSKPRYIFVDLGANRADSLEAFLQHENTKFSYDFPSPSWATHEDADIYLFEANPHFNSDLIKAKERYTAEGKTIQIFPATVADVIDGTRTFYLDTVNEAHDYWGSSTYANHGDVISSKSNGTELTAVNIARWLLMNTLPRDFVVVKMDIEGAEYDLVPHFAEMKAWTVIDHLLIEWHTSLPQESAIKAAGEASERLKAEGVNMPDYNSGA</sequence>
<keyword evidence="1" id="KW-1133">Transmembrane helix</keyword>
<keyword evidence="4" id="KW-1185">Reference proteome</keyword>
<evidence type="ECO:0000259" key="2">
    <source>
        <dbReference type="Pfam" id="PF05050"/>
    </source>
</evidence>
<evidence type="ECO:0000313" key="3">
    <source>
        <dbReference type="EMBL" id="KZL77935.1"/>
    </source>
</evidence>
<comment type="caution">
    <text evidence="3">The sequence shown here is derived from an EMBL/GenBank/DDBJ whole genome shotgun (WGS) entry which is preliminary data.</text>
</comment>
<dbReference type="InterPro" id="IPR006342">
    <property type="entry name" value="FkbM_mtfrase"/>
</dbReference>
<proteinExistence type="predicted"/>
<gene>
    <name evidence="3" type="ORF">CT0861_05683</name>
</gene>
<organism evidence="3 4">
    <name type="scientific">Colletotrichum tofieldiae</name>
    <dbReference type="NCBI Taxonomy" id="708197"/>
    <lineage>
        <taxon>Eukaryota</taxon>
        <taxon>Fungi</taxon>
        <taxon>Dikarya</taxon>
        <taxon>Ascomycota</taxon>
        <taxon>Pezizomycotina</taxon>
        <taxon>Sordariomycetes</taxon>
        <taxon>Hypocreomycetidae</taxon>
        <taxon>Glomerellales</taxon>
        <taxon>Glomerellaceae</taxon>
        <taxon>Colletotrichum</taxon>
        <taxon>Colletotrichum spaethianum species complex</taxon>
    </lineage>
</organism>
<dbReference type="SUPFAM" id="SSF53335">
    <property type="entry name" value="S-adenosyl-L-methionine-dependent methyltransferases"/>
    <property type="match status" value="1"/>
</dbReference>
<reference evidence="3 4" key="1">
    <citation type="submission" date="2015-06" db="EMBL/GenBank/DDBJ databases">
        <title>Survival trade-offs in plant roots during colonization by closely related pathogenic and mutualistic fungi.</title>
        <authorList>
            <person name="Hacquard S."/>
            <person name="Kracher B."/>
            <person name="Hiruma K."/>
            <person name="Weinman A."/>
            <person name="Muench P."/>
            <person name="Garrido Oter R."/>
            <person name="Ver Loren van Themaat E."/>
            <person name="Dallerey J.-F."/>
            <person name="Damm U."/>
            <person name="Henrissat B."/>
            <person name="Lespinet O."/>
            <person name="Thon M."/>
            <person name="Kemen E."/>
            <person name="McHardy A.C."/>
            <person name="Schulze-Lefert P."/>
            <person name="O'Connell R.J."/>
        </authorList>
    </citation>
    <scope>NUCLEOTIDE SEQUENCE [LARGE SCALE GENOMIC DNA]</scope>
    <source>
        <strain evidence="3 4">0861</strain>
    </source>
</reference>